<sequence>MQVPIKDLGPRLVLASHYPPCGTNVDKAWNGVHIDSRPVHRLIERVKPLAILRVHVHEFRGVDKLGNTIIVNPGPLINGYYVIIDIDGAVNVGLNKL</sequence>
<gene>
    <name evidence="3" type="ORF">GCM10007112_07160</name>
    <name evidence="2" type="ORF">Vsou_04950</name>
</gene>
<name>A0A830E1D8_9CREN</name>
<reference evidence="5" key="3">
    <citation type="submission" date="2022-09" db="EMBL/GenBank/DDBJ databases">
        <title>Complete genome sequence of Vulcanisaeta souniana.</title>
        <authorList>
            <person name="Kato S."/>
            <person name="Itoh T."/>
            <person name="Ohkuma M."/>
        </authorList>
    </citation>
    <scope>NUCLEOTIDE SEQUENCE [LARGE SCALE GENOMIC DNA]</scope>
    <source>
        <strain evidence="5">JCM 11219</strain>
    </source>
</reference>
<keyword evidence="5" id="KW-1185">Reference proteome</keyword>
<evidence type="ECO:0000259" key="1">
    <source>
        <dbReference type="Pfam" id="PF14582"/>
    </source>
</evidence>
<dbReference type="InterPro" id="IPR029052">
    <property type="entry name" value="Metallo-depent_PP-like"/>
</dbReference>
<dbReference type="Proteomes" id="UP001060771">
    <property type="component" value="Chromosome"/>
</dbReference>
<protein>
    <recommendedName>
        <fullName evidence="1">Metallophosphoesterase TT1561-like domain-containing protein</fullName>
    </recommendedName>
</protein>
<dbReference type="SUPFAM" id="SSF56300">
    <property type="entry name" value="Metallo-dependent phosphatases"/>
    <property type="match status" value="1"/>
</dbReference>
<dbReference type="AlphaFoldDB" id="A0A830E1D8"/>
<dbReference type="Gene3D" id="3.60.21.10">
    <property type="match status" value="1"/>
</dbReference>
<reference evidence="2" key="4">
    <citation type="journal article" date="2023" name="Microbiol. Resour. Announc.">
        <title>Complete Genome Sequence of Vulcanisaeta souniana Strain IC-059, a Hyperthermophilic Archaeon Isolated from Hot Spring Water in Japan.</title>
        <authorList>
            <person name="Kato S."/>
            <person name="Itoh T."/>
            <person name="Wu L."/>
            <person name="Ma J."/>
            <person name="Ohkuma M."/>
        </authorList>
    </citation>
    <scope>NUCLEOTIDE SEQUENCE</scope>
    <source>
        <strain evidence="2">JCM 11219</strain>
    </source>
</reference>
<dbReference type="InterPro" id="IPR029461">
    <property type="entry name" value="TT1561-like"/>
</dbReference>
<feature type="domain" description="Metallophosphoesterase TT1561-like" evidence="1">
    <location>
        <begin position="11"/>
        <end position="88"/>
    </location>
</feature>
<reference evidence="3" key="2">
    <citation type="submission" date="2020-09" db="EMBL/GenBank/DDBJ databases">
        <authorList>
            <person name="Sun Q."/>
            <person name="Ohkuma M."/>
        </authorList>
    </citation>
    <scope>NUCLEOTIDE SEQUENCE</scope>
    <source>
        <strain evidence="3">JCM 11219</strain>
    </source>
</reference>
<evidence type="ECO:0000313" key="4">
    <source>
        <dbReference type="Proteomes" id="UP000657075"/>
    </source>
</evidence>
<organism evidence="3 4">
    <name type="scientific">Vulcanisaeta souniana JCM 11219</name>
    <dbReference type="NCBI Taxonomy" id="1293586"/>
    <lineage>
        <taxon>Archaea</taxon>
        <taxon>Thermoproteota</taxon>
        <taxon>Thermoprotei</taxon>
        <taxon>Thermoproteales</taxon>
        <taxon>Thermoproteaceae</taxon>
        <taxon>Vulcanisaeta</taxon>
    </lineage>
</organism>
<evidence type="ECO:0000313" key="2">
    <source>
        <dbReference type="EMBL" id="BDR91402.1"/>
    </source>
</evidence>
<dbReference type="GeneID" id="76206049"/>
<dbReference type="EMBL" id="BMNM01000002">
    <property type="protein sequence ID" value="GGI72890.1"/>
    <property type="molecule type" value="Genomic_DNA"/>
</dbReference>
<dbReference type="Proteomes" id="UP000657075">
    <property type="component" value="Unassembled WGS sequence"/>
</dbReference>
<reference evidence="3" key="1">
    <citation type="journal article" date="2014" name="Int. J. Syst. Evol. Microbiol.">
        <title>Complete genome sequence of Corynebacterium casei LMG S-19264T (=DSM 44701T), isolated from a smear-ripened cheese.</title>
        <authorList>
            <consortium name="US DOE Joint Genome Institute (JGI-PGF)"/>
            <person name="Walter F."/>
            <person name="Albersmeier A."/>
            <person name="Kalinowski J."/>
            <person name="Ruckert C."/>
        </authorList>
    </citation>
    <scope>NUCLEOTIDE SEQUENCE</scope>
    <source>
        <strain evidence="3">JCM 11219</strain>
    </source>
</reference>
<evidence type="ECO:0000313" key="3">
    <source>
        <dbReference type="EMBL" id="GGI72890.1"/>
    </source>
</evidence>
<proteinExistence type="predicted"/>
<evidence type="ECO:0000313" key="5">
    <source>
        <dbReference type="Proteomes" id="UP001060771"/>
    </source>
</evidence>
<dbReference type="Pfam" id="PF14582">
    <property type="entry name" value="Metallophos_3"/>
    <property type="match status" value="1"/>
</dbReference>
<dbReference type="EMBL" id="AP026830">
    <property type="protein sequence ID" value="BDR91402.1"/>
    <property type="molecule type" value="Genomic_DNA"/>
</dbReference>
<dbReference type="RefSeq" id="WP_229709729.1">
    <property type="nucleotide sequence ID" value="NZ_AP026830.1"/>
</dbReference>
<accession>A0A830E1D8</accession>